<organism evidence="4 5">
    <name type="scientific">Hydromonas duriensis</name>
    <dbReference type="NCBI Taxonomy" id="1527608"/>
    <lineage>
        <taxon>Bacteria</taxon>
        <taxon>Pseudomonadati</taxon>
        <taxon>Pseudomonadota</taxon>
        <taxon>Betaproteobacteria</taxon>
        <taxon>Burkholderiales</taxon>
        <taxon>Burkholderiaceae</taxon>
        <taxon>Hydromonas</taxon>
    </lineage>
</organism>
<dbReference type="EMBL" id="SNZE01000018">
    <property type="protein sequence ID" value="TDR30660.1"/>
    <property type="molecule type" value="Genomic_DNA"/>
</dbReference>
<keyword evidence="5" id="KW-1185">Reference proteome</keyword>
<keyword evidence="2" id="KW-0238">DNA-binding</keyword>
<gene>
    <name evidence="4" type="ORF">DFR44_1187</name>
</gene>
<dbReference type="InterPro" id="IPR039418">
    <property type="entry name" value="LexA-like"/>
</dbReference>
<name>A0A4R6Y2A1_9BURK</name>
<evidence type="ECO:0000313" key="5">
    <source>
        <dbReference type="Proteomes" id="UP000294480"/>
    </source>
</evidence>
<evidence type="ECO:0000256" key="3">
    <source>
        <dbReference type="ARBA" id="ARBA00023163"/>
    </source>
</evidence>
<keyword evidence="3" id="KW-0804">Transcription</keyword>
<evidence type="ECO:0000313" key="4">
    <source>
        <dbReference type="EMBL" id="TDR30660.1"/>
    </source>
</evidence>
<dbReference type="Gene3D" id="2.10.109.10">
    <property type="entry name" value="Umud Fragment, subunit A"/>
    <property type="match status" value="1"/>
</dbReference>
<dbReference type="OrthoDB" id="9032373at2"/>
<dbReference type="PANTHER" id="PTHR40661">
    <property type="match status" value="1"/>
</dbReference>
<dbReference type="Proteomes" id="UP000294480">
    <property type="component" value="Unassembled WGS sequence"/>
</dbReference>
<protein>
    <recommendedName>
        <fullName evidence="6">Phage repressor protein C with HTH and peptisase S24 domain</fullName>
    </recommendedName>
</protein>
<reference evidence="4 5" key="1">
    <citation type="submission" date="2019-03" db="EMBL/GenBank/DDBJ databases">
        <title>Genomic Encyclopedia of Type Strains, Phase IV (KMG-IV): sequencing the most valuable type-strain genomes for metagenomic binning, comparative biology and taxonomic classification.</title>
        <authorList>
            <person name="Goeker M."/>
        </authorList>
    </citation>
    <scope>NUCLEOTIDE SEQUENCE [LARGE SCALE GENOMIC DNA]</scope>
    <source>
        <strain evidence="4 5">DSM 102852</strain>
    </source>
</reference>
<accession>A0A4R6Y2A1</accession>
<dbReference type="GO" id="GO:0003677">
    <property type="term" value="F:DNA binding"/>
    <property type="evidence" value="ECO:0007669"/>
    <property type="project" value="UniProtKB-KW"/>
</dbReference>
<dbReference type="SUPFAM" id="SSF51306">
    <property type="entry name" value="LexA/Signal peptidase"/>
    <property type="match status" value="1"/>
</dbReference>
<sequence>MDVFEIRRNNLKLLTVKRGSKTQLAHDTNTAAAWISQILAGAHMGDDFARRIEETRQLPRGWMDVLQSIDMGQPVMVLAPEDGIPEGFVAIKEYDVRFSCGATANAELGFDEIEGGTPAIYKKQWLKEIQARPEALKRFKATGTSMMPVIRHDWRIAVDTDKTELPRWTTQEADYLFEQFDLSIYCIIDDDTRKTKYAYIDSDTNELVLRSHNSQFKTERYSMEYAHDYIRVVGKVVEISGVPT</sequence>
<comment type="caution">
    <text evidence="4">The sequence shown here is derived from an EMBL/GenBank/DDBJ whole genome shotgun (WGS) entry which is preliminary data.</text>
</comment>
<evidence type="ECO:0000256" key="1">
    <source>
        <dbReference type="ARBA" id="ARBA00023015"/>
    </source>
</evidence>
<dbReference type="InterPro" id="IPR036286">
    <property type="entry name" value="LexA/Signal_pep-like_sf"/>
</dbReference>
<dbReference type="PANTHER" id="PTHR40661:SF3">
    <property type="entry name" value="FELS-1 PROPHAGE TRANSCRIPTIONAL REGULATOR"/>
    <property type="match status" value="1"/>
</dbReference>
<dbReference type="AlphaFoldDB" id="A0A4R6Y2A1"/>
<keyword evidence="1" id="KW-0805">Transcription regulation</keyword>
<dbReference type="RefSeq" id="WP_133620914.1">
    <property type="nucleotide sequence ID" value="NZ_SNZE01000018.1"/>
</dbReference>
<proteinExistence type="predicted"/>
<evidence type="ECO:0008006" key="6">
    <source>
        <dbReference type="Google" id="ProtNLM"/>
    </source>
</evidence>
<dbReference type="CDD" id="cd06529">
    <property type="entry name" value="S24_LexA-like"/>
    <property type="match status" value="1"/>
</dbReference>
<evidence type="ECO:0000256" key="2">
    <source>
        <dbReference type="ARBA" id="ARBA00023125"/>
    </source>
</evidence>